<proteinExistence type="predicted"/>
<dbReference type="Proteomes" id="UP001189429">
    <property type="component" value="Unassembled WGS sequence"/>
</dbReference>
<accession>A0ABN9XB44</accession>
<reference evidence="1" key="1">
    <citation type="submission" date="2023-10" db="EMBL/GenBank/DDBJ databases">
        <authorList>
            <person name="Chen Y."/>
            <person name="Shah S."/>
            <person name="Dougan E. K."/>
            <person name="Thang M."/>
            <person name="Chan C."/>
        </authorList>
    </citation>
    <scope>NUCLEOTIDE SEQUENCE [LARGE SCALE GENOMIC DNA]</scope>
</reference>
<feature type="non-terminal residue" evidence="1">
    <location>
        <position position="59"/>
    </location>
</feature>
<organism evidence="1 2">
    <name type="scientific">Prorocentrum cordatum</name>
    <dbReference type="NCBI Taxonomy" id="2364126"/>
    <lineage>
        <taxon>Eukaryota</taxon>
        <taxon>Sar</taxon>
        <taxon>Alveolata</taxon>
        <taxon>Dinophyceae</taxon>
        <taxon>Prorocentrales</taxon>
        <taxon>Prorocentraceae</taxon>
        <taxon>Prorocentrum</taxon>
    </lineage>
</organism>
<sequence length="59" mass="5923">MTSAVASAVGAHLTAEGAALGAGAVAKGAYAYNRANYMMDAGLRFGRYTSGYSFAIAQA</sequence>
<comment type="caution">
    <text evidence="1">The sequence shown here is derived from an EMBL/GenBank/DDBJ whole genome shotgun (WGS) entry which is preliminary data.</text>
</comment>
<keyword evidence="2" id="KW-1185">Reference proteome</keyword>
<protein>
    <submittedName>
        <fullName evidence="1">Uncharacterized protein</fullName>
    </submittedName>
</protein>
<dbReference type="EMBL" id="CAUYUJ010019981">
    <property type="protein sequence ID" value="CAK0895012.1"/>
    <property type="molecule type" value="Genomic_DNA"/>
</dbReference>
<evidence type="ECO:0000313" key="2">
    <source>
        <dbReference type="Proteomes" id="UP001189429"/>
    </source>
</evidence>
<name>A0ABN9XB44_9DINO</name>
<gene>
    <name evidence="1" type="ORF">PCOR1329_LOCUS73896</name>
</gene>
<evidence type="ECO:0000313" key="1">
    <source>
        <dbReference type="EMBL" id="CAK0895012.1"/>
    </source>
</evidence>